<dbReference type="Proteomes" id="UP001567538">
    <property type="component" value="Unassembled WGS sequence"/>
</dbReference>
<reference evidence="4 5" key="1">
    <citation type="submission" date="2024-06" db="EMBL/GenBank/DDBJ databases">
        <title>A chromosome level genome sequence of Diviner's sage (Salvia divinorum).</title>
        <authorList>
            <person name="Ford S.A."/>
            <person name="Ro D.-K."/>
            <person name="Ness R.W."/>
            <person name="Phillips M.A."/>
        </authorList>
    </citation>
    <scope>NUCLEOTIDE SEQUENCE [LARGE SCALE GENOMIC DNA]</scope>
    <source>
        <strain evidence="4">SAF-2024a</strain>
        <tissue evidence="4">Leaf</tissue>
    </source>
</reference>
<evidence type="ECO:0000313" key="4">
    <source>
        <dbReference type="EMBL" id="KAL1540489.1"/>
    </source>
</evidence>
<dbReference type="PANTHER" id="PTHR13068:SF130">
    <property type="entry name" value="TRANSCRIPTION TERMINATION FACTOR MTERF6, CHLOROPLASTIC_MITOCHONDRIAL-LIKE"/>
    <property type="match status" value="1"/>
</dbReference>
<dbReference type="InterPro" id="IPR003690">
    <property type="entry name" value="MTERF"/>
</dbReference>
<evidence type="ECO:0000256" key="3">
    <source>
        <dbReference type="ARBA" id="ARBA00022946"/>
    </source>
</evidence>
<gene>
    <name evidence="4" type="ORF">AAHA92_24838</name>
</gene>
<dbReference type="EMBL" id="JBEAFC010000009">
    <property type="protein sequence ID" value="KAL1540489.1"/>
    <property type="molecule type" value="Genomic_DNA"/>
</dbReference>
<keyword evidence="2" id="KW-0805">Transcription regulation</keyword>
<dbReference type="InterPro" id="IPR038538">
    <property type="entry name" value="MTERF_sf"/>
</dbReference>
<dbReference type="Gene3D" id="1.25.70.10">
    <property type="entry name" value="Transcription termination factor 3, mitochondrial"/>
    <property type="match status" value="1"/>
</dbReference>
<evidence type="ECO:0000256" key="1">
    <source>
        <dbReference type="ARBA" id="ARBA00007692"/>
    </source>
</evidence>
<comment type="similarity">
    <text evidence="1">Belongs to the mTERF family.</text>
</comment>
<keyword evidence="2" id="KW-0804">Transcription</keyword>
<keyword evidence="3" id="KW-0809">Transit peptide</keyword>
<accession>A0ABD1GB92</accession>
<evidence type="ECO:0000256" key="2">
    <source>
        <dbReference type="ARBA" id="ARBA00022472"/>
    </source>
</evidence>
<dbReference type="GO" id="GO:0006353">
    <property type="term" value="P:DNA-templated transcription termination"/>
    <property type="evidence" value="ECO:0007669"/>
    <property type="project" value="UniProtKB-KW"/>
</dbReference>
<organism evidence="4 5">
    <name type="scientific">Salvia divinorum</name>
    <name type="common">Maria pastora</name>
    <name type="synonym">Diviner's sage</name>
    <dbReference type="NCBI Taxonomy" id="28513"/>
    <lineage>
        <taxon>Eukaryota</taxon>
        <taxon>Viridiplantae</taxon>
        <taxon>Streptophyta</taxon>
        <taxon>Embryophyta</taxon>
        <taxon>Tracheophyta</taxon>
        <taxon>Spermatophyta</taxon>
        <taxon>Magnoliopsida</taxon>
        <taxon>eudicotyledons</taxon>
        <taxon>Gunneridae</taxon>
        <taxon>Pentapetalae</taxon>
        <taxon>asterids</taxon>
        <taxon>lamiids</taxon>
        <taxon>Lamiales</taxon>
        <taxon>Lamiaceae</taxon>
        <taxon>Nepetoideae</taxon>
        <taxon>Mentheae</taxon>
        <taxon>Salviinae</taxon>
        <taxon>Salvia</taxon>
        <taxon>Salvia subgen. Calosphace</taxon>
    </lineage>
</organism>
<sequence length="386" mass="44094">MIAVTRTNLLRLLSNPNSFLCNTNAYFSPSLHFFSTRWSKTLIPDPQIYDVLVQKHCFSPELATLAASRLPKFRCPQNADSILSFLKENAFTTAQIEQIVSYNPRILGFTTEGLRLKFKLFRDLGFSPEEVAKLMTSNKAILHSSMENKIIPSLTLLKSLFGSNQDVVRLVRKSPWYVSADLEKNLMPNVEILKSCDIPMERILHLLHFRPRCLLMRPDVMKKSIDKAMGFGVSRSSLAFIDAVNVFAHTSEGIMELNRKVLLDLGFSSDDMMKFLKQTPLLFSSSMEKTKQVVELLLATGKYSIANIVSNPTALMCSIEKRLVPRLQILELLESRNLIEKWPGLSRVSAFTDDKFIDTFVRPYYDEIAEEYIIKNFFNGKKELKL</sequence>
<keyword evidence="5" id="KW-1185">Reference proteome</keyword>
<dbReference type="PANTHER" id="PTHR13068">
    <property type="entry name" value="CGI-12 PROTEIN-RELATED"/>
    <property type="match status" value="1"/>
</dbReference>
<evidence type="ECO:0000313" key="5">
    <source>
        <dbReference type="Proteomes" id="UP001567538"/>
    </source>
</evidence>
<dbReference type="SMART" id="SM00733">
    <property type="entry name" value="Mterf"/>
    <property type="match status" value="6"/>
</dbReference>
<keyword evidence="2" id="KW-0806">Transcription termination</keyword>
<dbReference type="AlphaFoldDB" id="A0ABD1GB92"/>
<proteinExistence type="inferred from homology"/>
<name>A0ABD1GB92_SALDI</name>
<protein>
    <submittedName>
        <fullName evidence="4">Uncharacterized protein</fullName>
    </submittedName>
</protein>
<dbReference type="Pfam" id="PF02536">
    <property type="entry name" value="mTERF"/>
    <property type="match status" value="1"/>
</dbReference>
<comment type="caution">
    <text evidence="4">The sequence shown here is derived from an EMBL/GenBank/DDBJ whole genome shotgun (WGS) entry which is preliminary data.</text>
</comment>
<dbReference type="FunFam" id="1.25.70.10:FF:000001">
    <property type="entry name" value="Mitochondrial transcription termination factor-like"/>
    <property type="match status" value="1"/>
</dbReference>